<keyword evidence="6" id="KW-0460">Magnesium</keyword>
<keyword evidence="8 10" id="KW-0717">Septation</keyword>
<dbReference type="NCBIfam" id="TIGR03598">
    <property type="entry name" value="GTPase_YsxC"/>
    <property type="match status" value="1"/>
</dbReference>
<dbReference type="GO" id="GO:0005829">
    <property type="term" value="C:cytosol"/>
    <property type="evidence" value="ECO:0007669"/>
    <property type="project" value="TreeGrafter"/>
</dbReference>
<dbReference type="GO" id="GO:0005525">
    <property type="term" value="F:GTP binding"/>
    <property type="evidence" value="ECO:0007669"/>
    <property type="project" value="UniProtKB-UniRule"/>
</dbReference>
<dbReference type="RefSeq" id="WP_113672207.1">
    <property type="nucleotide sequence ID" value="NZ_CAJXUH010000006.1"/>
</dbReference>
<keyword evidence="9 10" id="KW-0131">Cell cycle</keyword>
<reference evidence="12 13" key="1">
    <citation type="submission" date="2020-07" db="EMBL/GenBank/DDBJ databases">
        <title>Vallitalea guaymasensis genome.</title>
        <authorList>
            <person name="Postec A."/>
        </authorList>
    </citation>
    <scope>NUCLEOTIDE SEQUENCE [LARGE SCALE GENOMIC DNA]</scope>
    <source>
        <strain evidence="12 13">Ra1766G1</strain>
    </source>
</reference>
<sequence length="197" mass="22549">MNVNNVNLEVVSGNTSQFPDTGLLEIAFAGKSNVGKSSLINALINRKSYARTSSQPGKTQTINFYNIEDKLYFVDLPGYGYAKVSKTERERWGKFIESYLYERQQLKQILLLVDIRHEPGNNDKMLYDWIVYNGFDPIVVATKLDKIKRSQIDKHVSIIRKSLGITDRKKIVPFSATTKQGKDTLWEIIDDIIENNI</sequence>
<dbReference type="CDD" id="cd01876">
    <property type="entry name" value="YihA_EngB"/>
    <property type="match status" value="1"/>
</dbReference>
<dbReference type="InterPro" id="IPR027417">
    <property type="entry name" value="P-loop_NTPase"/>
</dbReference>
<evidence type="ECO:0000256" key="6">
    <source>
        <dbReference type="ARBA" id="ARBA00022842"/>
    </source>
</evidence>
<gene>
    <name evidence="10" type="primary">engB</name>
    <name evidence="12" type="ORF">HYG85_06550</name>
</gene>
<evidence type="ECO:0000256" key="2">
    <source>
        <dbReference type="ARBA" id="ARBA00009638"/>
    </source>
</evidence>
<keyword evidence="13" id="KW-1185">Reference proteome</keyword>
<dbReference type="InterPro" id="IPR006073">
    <property type="entry name" value="GTP-bd"/>
</dbReference>
<organism evidence="12 13">
    <name type="scientific">Vallitalea guaymasensis</name>
    <dbReference type="NCBI Taxonomy" id="1185412"/>
    <lineage>
        <taxon>Bacteria</taxon>
        <taxon>Bacillati</taxon>
        <taxon>Bacillota</taxon>
        <taxon>Clostridia</taxon>
        <taxon>Lachnospirales</taxon>
        <taxon>Vallitaleaceae</taxon>
        <taxon>Vallitalea</taxon>
    </lineage>
</organism>
<keyword evidence="4" id="KW-0479">Metal-binding</keyword>
<dbReference type="EMBL" id="CP058561">
    <property type="protein sequence ID" value="QUH28596.1"/>
    <property type="molecule type" value="Genomic_DNA"/>
</dbReference>
<dbReference type="PANTHER" id="PTHR11649:SF13">
    <property type="entry name" value="ENGB-TYPE G DOMAIN-CONTAINING PROTEIN"/>
    <property type="match status" value="1"/>
</dbReference>
<dbReference type="Pfam" id="PF01926">
    <property type="entry name" value="MMR_HSR1"/>
    <property type="match status" value="1"/>
</dbReference>
<comment type="cofactor">
    <cofactor evidence="1">
        <name>Mg(2+)</name>
        <dbReference type="ChEBI" id="CHEBI:18420"/>
    </cofactor>
</comment>
<evidence type="ECO:0000256" key="3">
    <source>
        <dbReference type="ARBA" id="ARBA00022618"/>
    </source>
</evidence>
<dbReference type="AlphaFoldDB" id="A0A8J8M919"/>
<dbReference type="GO" id="GO:0046872">
    <property type="term" value="F:metal ion binding"/>
    <property type="evidence" value="ECO:0007669"/>
    <property type="project" value="UniProtKB-KW"/>
</dbReference>
<feature type="domain" description="EngB-type G" evidence="11">
    <location>
        <begin position="22"/>
        <end position="195"/>
    </location>
</feature>
<accession>A0A8J8M919</accession>
<evidence type="ECO:0000256" key="1">
    <source>
        <dbReference type="ARBA" id="ARBA00001946"/>
    </source>
</evidence>
<name>A0A8J8M919_9FIRM</name>
<keyword evidence="7 10" id="KW-0342">GTP-binding</keyword>
<dbReference type="PANTHER" id="PTHR11649">
    <property type="entry name" value="MSS1/TRME-RELATED GTP-BINDING PROTEIN"/>
    <property type="match status" value="1"/>
</dbReference>
<proteinExistence type="inferred from homology"/>
<evidence type="ECO:0000256" key="8">
    <source>
        <dbReference type="ARBA" id="ARBA00023210"/>
    </source>
</evidence>
<keyword evidence="3 10" id="KW-0132">Cell division</keyword>
<dbReference type="KEGG" id="vgu:HYG85_06550"/>
<dbReference type="InterPro" id="IPR030393">
    <property type="entry name" value="G_ENGB_dom"/>
</dbReference>
<dbReference type="Gene3D" id="3.40.50.300">
    <property type="entry name" value="P-loop containing nucleotide triphosphate hydrolases"/>
    <property type="match status" value="1"/>
</dbReference>
<dbReference type="OrthoDB" id="9804921at2"/>
<evidence type="ECO:0000259" key="11">
    <source>
        <dbReference type="PROSITE" id="PS51706"/>
    </source>
</evidence>
<dbReference type="InterPro" id="IPR019987">
    <property type="entry name" value="GTP-bd_ribosome_bio_YsxC"/>
</dbReference>
<dbReference type="PROSITE" id="PS51706">
    <property type="entry name" value="G_ENGB"/>
    <property type="match status" value="1"/>
</dbReference>
<evidence type="ECO:0000313" key="12">
    <source>
        <dbReference type="EMBL" id="QUH28596.1"/>
    </source>
</evidence>
<protein>
    <recommendedName>
        <fullName evidence="10">Probable GTP-binding protein EngB</fullName>
    </recommendedName>
</protein>
<evidence type="ECO:0000256" key="10">
    <source>
        <dbReference type="HAMAP-Rule" id="MF_00321"/>
    </source>
</evidence>
<evidence type="ECO:0000256" key="5">
    <source>
        <dbReference type="ARBA" id="ARBA00022741"/>
    </source>
</evidence>
<dbReference type="SUPFAM" id="SSF52540">
    <property type="entry name" value="P-loop containing nucleoside triphosphate hydrolases"/>
    <property type="match status" value="1"/>
</dbReference>
<keyword evidence="5 10" id="KW-0547">Nucleotide-binding</keyword>
<evidence type="ECO:0000256" key="4">
    <source>
        <dbReference type="ARBA" id="ARBA00022723"/>
    </source>
</evidence>
<dbReference type="HAMAP" id="MF_00321">
    <property type="entry name" value="GTPase_EngB"/>
    <property type="match status" value="1"/>
</dbReference>
<comment type="function">
    <text evidence="10">Necessary for normal cell division and for the maintenance of normal septation.</text>
</comment>
<evidence type="ECO:0000313" key="13">
    <source>
        <dbReference type="Proteomes" id="UP000677305"/>
    </source>
</evidence>
<comment type="similarity">
    <text evidence="2 10">Belongs to the TRAFAC class TrmE-Era-EngA-EngB-Septin-like GTPase superfamily. EngB GTPase family.</text>
</comment>
<dbReference type="FunFam" id="3.40.50.300:FF:000098">
    <property type="entry name" value="Probable GTP-binding protein EngB"/>
    <property type="match status" value="1"/>
</dbReference>
<dbReference type="Proteomes" id="UP000677305">
    <property type="component" value="Chromosome"/>
</dbReference>
<evidence type="ECO:0000256" key="9">
    <source>
        <dbReference type="ARBA" id="ARBA00023306"/>
    </source>
</evidence>
<dbReference type="GO" id="GO:0000917">
    <property type="term" value="P:division septum assembly"/>
    <property type="evidence" value="ECO:0007669"/>
    <property type="project" value="UniProtKB-KW"/>
</dbReference>
<evidence type="ECO:0000256" key="7">
    <source>
        <dbReference type="ARBA" id="ARBA00023134"/>
    </source>
</evidence>